<feature type="region of interest" description="Disordered" evidence="2">
    <location>
        <begin position="182"/>
        <end position="208"/>
    </location>
</feature>
<dbReference type="GO" id="GO:0007052">
    <property type="term" value="P:mitotic spindle organization"/>
    <property type="evidence" value="ECO:0007669"/>
    <property type="project" value="TreeGrafter"/>
</dbReference>
<feature type="region of interest" description="Disordered" evidence="2">
    <location>
        <begin position="467"/>
        <end position="489"/>
    </location>
</feature>
<feature type="compositionally biased region" description="Basic and acidic residues" evidence="2">
    <location>
        <begin position="29"/>
        <end position="42"/>
    </location>
</feature>
<name>A0A9Q0J8Z6_9ROSI</name>
<evidence type="ECO:0000256" key="2">
    <source>
        <dbReference type="SAM" id="MobiDB-lite"/>
    </source>
</evidence>
<keyword evidence="1" id="KW-0175">Coiled coil</keyword>
<comment type="caution">
    <text evidence="3">The sequence shown here is derived from an EMBL/GenBank/DDBJ whole genome shotgun (WGS) entry which is preliminary data.</text>
</comment>
<feature type="region of interest" description="Disordered" evidence="2">
    <location>
        <begin position="1"/>
        <end position="42"/>
    </location>
</feature>
<dbReference type="GO" id="GO:0005875">
    <property type="term" value="C:microtubule associated complex"/>
    <property type="evidence" value="ECO:0007669"/>
    <property type="project" value="TreeGrafter"/>
</dbReference>
<accession>A0A9Q0J8Z6</accession>
<dbReference type="GO" id="GO:0003777">
    <property type="term" value="F:microtubule motor activity"/>
    <property type="evidence" value="ECO:0007669"/>
    <property type="project" value="InterPro"/>
</dbReference>
<dbReference type="PANTHER" id="PTHR47969">
    <property type="entry name" value="CHROMOSOME-ASSOCIATED KINESIN KIF4A-RELATED"/>
    <property type="match status" value="1"/>
</dbReference>
<reference evidence="3" key="2">
    <citation type="journal article" date="2023" name="Plants (Basel)">
        <title>Annotation of the Turnera subulata (Passifloraceae) Draft Genome Reveals the S-Locus Evolved after the Divergence of Turneroideae from Passifloroideae in a Stepwise Manner.</title>
        <authorList>
            <person name="Henning P.M."/>
            <person name="Roalson E.H."/>
            <person name="Mir W."/>
            <person name="McCubbin A.G."/>
            <person name="Shore J.S."/>
        </authorList>
    </citation>
    <scope>NUCLEOTIDE SEQUENCE</scope>
    <source>
        <strain evidence="3">F60SS</strain>
    </source>
</reference>
<reference evidence="3" key="1">
    <citation type="submission" date="2022-02" db="EMBL/GenBank/DDBJ databases">
        <authorList>
            <person name="Henning P.M."/>
            <person name="McCubbin A.G."/>
            <person name="Shore J.S."/>
        </authorList>
    </citation>
    <scope>NUCLEOTIDE SEQUENCE</scope>
    <source>
        <strain evidence="3">F60SS</strain>
        <tissue evidence="3">Leaves</tissue>
    </source>
</reference>
<evidence type="ECO:0008006" key="5">
    <source>
        <dbReference type="Google" id="ProtNLM"/>
    </source>
</evidence>
<dbReference type="AlphaFoldDB" id="A0A9Q0J8Z6"/>
<keyword evidence="4" id="KW-1185">Reference proteome</keyword>
<feature type="coiled-coil region" evidence="1">
    <location>
        <begin position="221"/>
        <end position="292"/>
    </location>
</feature>
<organism evidence="3 4">
    <name type="scientific">Turnera subulata</name>
    <dbReference type="NCBI Taxonomy" id="218843"/>
    <lineage>
        <taxon>Eukaryota</taxon>
        <taxon>Viridiplantae</taxon>
        <taxon>Streptophyta</taxon>
        <taxon>Embryophyta</taxon>
        <taxon>Tracheophyta</taxon>
        <taxon>Spermatophyta</taxon>
        <taxon>Magnoliopsida</taxon>
        <taxon>eudicotyledons</taxon>
        <taxon>Gunneridae</taxon>
        <taxon>Pentapetalae</taxon>
        <taxon>rosids</taxon>
        <taxon>fabids</taxon>
        <taxon>Malpighiales</taxon>
        <taxon>Passifloraceae</taxon>
        <taxon>Turnera</taxon>
    </lineage>
</organism>
<feature type="compositionally biased region" description="Low complexity" evidence="2">
    <location>
        <begin position="194"/>
        <end position="205"/>
    </location>
</feature>
<dbReference type="EMBL" id="JAKUCV010005064">
    <property type="protein sequence ID" value="KAJ4832843.1"/>
    <property type="molecule type" value="Genomic_DNA"/>
</dbReference>
<proteinExistence type="predicted"/>
<dbReference type="GO" id="GO:0007018">
    <property type="term" value="P:microtubule-based movement"/>
    <property type="evidence" value="ECO:0007669"/>
    <property type="project" value="InterPro"/>
</dbReference>
<feature type="region of interest" description="Disordered" evidence="2">
    <location>
        <begin position="58"/>
        <end position="104"/>
    </location>
</feature>
<feature type="region of interest" description="Disordered" evidence="2">
    <location>
        <begin position="412"/>
        <end position="445"/>
    </location>
</feature>
<evidence type="ECO:0000256" key="1">
    <source>
        <dbReference type="SAM" id="Coils"/>
    </source>
</evidence>
<feature type="compositionally biased region" description="Polar residues" evidence="2">
    <location>
        <begin position="480"/>
        <end position="489"/>
    </location>
</feature>
<dbReference type="Pfam" id="PF25764">
    <property type="entry name" value="KIF21A_4th"/>
    <property type="match status" value="1"/>
</dbReference>
<feature type="compositionally biased region" description="Basic residues" evidence="2">
    <location>
        <begin position="1"/>
        <end position="10"/>
    </location>
</feature>
<evidence type="ECO:0000313" key="3">
    <source>
        <dbReference type="EMBL" id="KAJ4832843.1"/>
    </source>
</evidence>
<dbReference type="Proteomes" id="UP001141552">
    <property type="component" value="Unassembled WGS sequence"/>
</dbReference>
<dbReference type="GO" id="GO:0051231">
    <property type="term" value="P:spindle elongation"/>
    <property type="evidence" value="ECO:0007669"/>
    <property type="project" value="TreeGrafter"/>
</dbReference>
<protein>
    <recommendedName>
        <fullName evidence="5">Tesmin/TSO1-like CXC domain-containing protein</fullName>
    </recommendedName>
</protein>
<feature type="compositionally biased region" description="Basic and acidic residues" evidence="2">
    <location>
        <begin position="69"/>
        <end position="85"/>
    </location>
</feature>
<dbReference type="InterPro" id="IPR027640">
    <property type="entry name" value="Kinesin-like_fam"/>
</dbReference>
<dbReference type="OrthoDB" id="1739830at2759"/>
<sequence length="489" mass="54336">MKKPNRRSKRSSVADSSSPATDEGNIPESQREPGCESRVRDLEVENRALKREIEELREKLDNLPSTPLDGKRRVKQDDPVSELKKKLSSQSKLSAQRHKGSGDERIDEIRRLKAQRVQLLCKIKLDSVQFRLAKASLEKEVLQLKKEQRRNAYEMHKLLTLNQRQKRVLQRKTEEASMATKHLNGLLESRKASSSRTSGTRTGTSPGIQGTELELKVQARVEEIQSEFERQMEEMADELRKFEEEAEMLKEENYRLLLQDKETECVARDSDLRDLKVEVAQLSNLVNQLGRAKAHVEPVKSSASGGSSSVQLDMNASESHCGENIAAIGKSGSGVCCSCSKKSLCKTSKCECRATQGSCGPRCGCAFSKCTNRELLIKLDDSLQLKQPQSHVHESDTLDAKNGIVTCQPAELNNDCQPQRKPLREVGNTLNNSSPGKPGKKARRQNAVTQVGVADLLAENAGCQTNAGKLAPTDIPVKQTRVTRSRVSN</sequence>
<evidence type="ECO:0000313" key="4">
    <source>
        <dbReference type="Proteomes" id="UP001141552"/>
    </source>
</evidence>
<gene>
    <name evidence="3" type="ORF">Tsubulata_001925</name>
</gene>
<dbReference type="PANTHER" id="PTHR47969:SF6">
    <property type="entry name" value="KINESIN-LIKE PROTEIN KIN-4C"/>
    <property type="match status" value="1"/>
</dbReference>